<feature type="non-terminal residue" evidence="2">
    <location>
        <position position="1"/>
    </location>
</feature>
<dbReference type="EMBL" id="JARQZJ010000038">
    <property type="protein sequence ID" value="KAK9876777.1"/>
    <property type="molecule type" value="Genomic_DNA"/>
</dbReference>
<feature type="compositionally biased region" description="Basic and acidic residues" evidence="1">
    <location>
        <begin position="124"/>
        <end position="137"/>
    </location>
</feature>
<gene>
    <name evidence="2" type="ORF">WA026_015014</name>
</gene>
<protein>
    <submittedName>
        <fullName evidence="2">Uncharacterized protein</fullName>
    </submittedName>
</protein>
<feature type="compositionally biased region" description="Basic and acidic residues" evidence="1">
    <location>
        <begin position="56"/>
        <end position="75"/>
    </location>
</feature>
<dbReference type="AlphaFoldDB" id="A0AAW1TYZ3"/>
<name>A0AAW1TYZ3_9CUCU</name>
<feature type="region of interest" description="Disordered" evidence="1">
    <location>
        <begin position="42"/>
        <end position="77"/>
    </location>
</feature>
<evidence type="ECO:0000313" key="2">
    <source>
        <dbReference type="EMBL" id="KAK9876777.1"/>
    </source>
</evidence>
<sequence length="165" mass="18278">NGSSFHTIILPPISQLYAKHPINIGSQFQTEKGKEIQLKTSAHEHRASSIRINNETQKDSCLKRGKKEEQNKGCERNTLLPWPPRTLGTIVAPPSGCWPDSLSQSIKIISAHYAVYDIHSEREIETSGKGSVEERKHAGGATRAGADTIWRMHPPSKSLHSSIVH</sequence>
<evidence type="ECO:0000256" key="1">
    <source>
        <dbReference type="SAM" id="MobiDB-lite"/>
    </source>
</evidence>
<accession>A0AAW1TYZ3</accession>
<proteinExistence type="predicted"/>
<dbReference type="Proteomes" id="UP001431783">
    <property type="component" value="Unassembled WGS sequence"/>
</dbReference>
<reference evidence="2 3" key="1">
    <citation type="submission" date="2023-03" db="EMBL/GenBank/DDBJ databases">
        <title>Genome insight into feeding habits of ladybird beetles.</title>
        <authorList>
            <person name="Li H.-S."/>
            <person name="Huang Y.-H."/>
            <person name="Pang H."/>
        </authorList>
    </citation>
    <scope>NUCLEOTIDE SEQUENCE [LARGE SCALE GENOMIC DNA]</scope>
    <source>
        <strain evidence="2">SYSU_2023b</strain>
        <tissue evidence="2">Whole body</tissue>
    </source>
</reference>
<organism evidence="2 3">
    <name type="scientific">Henosepilachna vigintioctopunctata</name>
    <dbReference type="NCBI Taxonomy" id="420089"/>
    <lineage>
        <taxon>Eukaryota</taxon>
        <taxon>Metazoa</taxon>
        <taxon>Ecdysozoa</taxon>
        <taxon>Arthropoda</taxon>
        <taxon>Hexapoda</taxon>
        <taxon>Insecta</taxon>
        <taxon>Pterygota</taxon>
        <taxon>Neoptera</taxon>
        <taxon>Endopterygota</taxon>
        <taxon>Coleoptera</taxon>
        <taxon>Polyphaga</taxon>
        <taxon>Cucujiformia</taxon>
        <taxon>Coccinelloidea</taxon>
        <taxon>Coccinellidae</taxon>
        <taxon>Epilachninae</taxon>
        <taxon>Epilachnini</taxon>
        <taxon>Henosepilachna</taxon>
    </lineage>
</organism>
<feature type="region of interest" description="Disordered" evidence="1">
    <location>
        <begin position="124"/>
        <end position="145"/>
    </location>
</feature>
<evidence type="ECO:0000313" key="3">
    <source>
        <dbReference type="Proteomes" id="UP001431783"/>
    </source>
</evidence>
<keyword evidence="3" id="KW-1185">Reference proteome</keyword>
<comment type="caution">
    <text evidence="2">The sequence shown here is derived from an EMBL/GenBank/DDBJ whole genome shotgun (WGS) entry which is preliminary data.</text>
</comment>